<dbReference type="RefSeq" id="WP_210664014.1">
    <property type="nucleotide sequence ID" value="NZ_JAGKSP010000024.1"/>
</dbReference>
<dbReference type="Gene3D" id="1.10.287.1080">
    <property type="entry name" value="MazG-like"/>
    <property type="match status" value="1"/>
</dbReference>
<organism evidence="1 2">
    <name type="scientific">Paenibacillus lignilyticus</name>
    <dbReference type="NCBI Taxonomy" id="1172615"/>
    <lineage>
        <taxon>Bacteria</taxon>
        <taxon>Bacillati</taxon>
        <taxon>Bacillota</taxon>
        <taxon>Bacilli</taxon>
        <taxon>Bacillales</taxon>
        <taxon>Paenibacillaceae</taxon>
        <taxon>Paenibacillus</taxon>
    </lineage>
</organism>
<dbReference type="CDD" id="cd11532">
    <property type="entry name" value="NTP-PPase_COG4997"/>
    <property type="match status" value="1"/>
</dbReference>
<dbReference type="EMBL" id="JAGKSP010000024">
    <property type="protein sequence ID" value="MBP3966811.1"/>
    <property type="molecule type" value="Genomic_DNA"/>
</dbReference>
<protein>
    <submittedName>
        <fullName evidence="1">Nucleoside triphosphate pyrophosphohydrolase</fullName>
    </submittedName>
</protein>
<dbReference type="SUPFAM" id="SSF101386">
    <property type="entry name" value="all-alpha NTP pyrophosphatases"/>
    <property type="match status" value="1"/>
</dbReference>
<keyword evidence="2" id="KW-1185">Reference proteome</keyword>
<evidence type="ECO:0000313" key="2">
    <source>
        <dbReference type="Proteomes" id="UP000673394"/>
    </source>
</evidence>
<name>A0ABS5CLS8_9BACL</name>
<proteinExistence type="predicted"/>
<accession>A0ABS5CLS8</accession>
<gene>
    <name evidence="1" type="ORF">I8J30_29420</name>
</gene>
<dbReference type="Proteomes" id="UP000673394">
    <property type="component" value="Unassembled WGS sequence"/>
</dbReference>
<comment type="caution">
    <text evidence="1">The sequence shown here is derived from an EMBL/GenBank/DDBJ whole genome shotgun (WGS) entry which is preliminary data.</text>
</comment>
<reference evidence="1 2" key="1">
    <citation type="submission" date="2021-04" db="EMBL/GenBank/DDBJ databases">
        <title>Paenibacillus sp. DLE-14 whole genome sequence.</title>
        <authorList>
            <person name="Ham Y.J."/>
        </authorList>
    </citation>
    <scope>NUCLEOTIDE SEQUENCE [LARGE SCALE GENOMIC DNA]</scope>
    <source>
        <strain evidence="1 2">DLE-14</strain>
    </source>
</reference>
<evidence type="ECO:0000313" key="1">
    <source>
        <dbReference type="EMBL" id="MBP3966811.1"/>
    </source>
</evidence>
<sequence length="108" mass="12268">MPIYNKLVRDRIPEIIANNGKTCTARILDEASYHAALRLKLSEELHEYLEAEDNESAMEELADILELLHALSNVHGFDAEQLETIRAEKSAKRGGFNERIYLEAVQEA</sequence>
<dbReference type="InterPro" id="IPR038735">
    <property type="entry name" value="MSMEG_1276-like_NTP-PPase_dom"/>
</dbReference>